<dbReference type="Pfam" id="PF00226">
    <property type="entry name" value="DnaJ"/>
    <property type="match status" value="1"/>
</dbReference>
<dbReference type="Proteomes" id="UP001295423">
    <property type="component" value="Unassembled WGS sequence"/>
</dbReference>
<dbReference type="SUPFAM" id="SSF46565">
    <property type="entry name" value="Chaperone J-domain"/>
    <property type="match status" value="1"/>
</dbReference>
<evidence type="ECO:0000313" key="4">
    <source>
        <dbReference type="Proteomes" id="UP001295423"/>
    </source>
</evidence>
<dbReference type="GO" id="GO:2000641">
    <property type="term" value="P:regulation of early endosome to late endosome transport"/>
    <property type="evidence" value="ECO:0007669"/>
    <property type="project" value="InterPro"/>
</dbReference>
<feature type="compositionally biased region" description="Pro residues" evidence="1">
    <location>
        <begin position="2729"/>
        <end position="2739"/>
    </location>
</feature>
<evidence type="ECO:0000313" key="3">
    <source>
        <dbReference type="EMBL" id="CAJ1946333.1"/>
    </source>
</evidence>
<feature type="compositionally biased region" description="Low complexity" evidence="1">
    <location>
        <begin position="130"/>
        <end position="159"/>
    </location>
</feature>
<dbReference type="PANTHER" id="PTHR36983">
    <property type="entry name" value="DNAJ HOMOLOG SUBFAMILY C MEMBER 13"/>
    <property type="match status" value="1"/>
</dbReference>
<reference evidence="3" key="1">
    <citation type="submission" date="2023-08" db="EMBL/GenBank/DDBJ databases">
        <authorList>
            <person name="Audoor S."/>
            <person name="Bilcke G."/>
        </authorList>
    </citation>
    <scope>NUCLEOTIDE SEQUENCE</scope>
</reference>
<evidence type="ECO:0000256" key="1">
    <source>
        <dbReference type="SAM" id="MobiDB-lite"/>
    </source>
</evidence>
<dbReference type="GO" id="GO:0007032">
    <property type="term" value="P:endosome organization"/>
    <property type="evidence" value="ECO:0007669"/>
    <property type="project" value="InterPro"/>
</dbReference>
<feature type="compositionally biased region" description="Polar residues" evidence="1">
    <location>
        <begin position="2867"/>
        <end position="2882"/>
    </location>
</feature>
<dbReference type="InterPro" id="IPR045802">
    <property type="entry name" value="GRV2/DNAJC13_N"/>
</dbReference>
<feature type="compositionally biased region" description="Polar residues" evidence="1">
    <location>
        <begin position="119"/>
        <end position="129"/>
    </location>
</feature>
<accession>A0AAD2FKI1</accession>
<proteinExistence type="predicted"/>
<feature type="compositionally biased region" description="Low complexity" evidence="1">
    <location>
        <begin position="182"/>
        <end position="228"/>
    </location>
</feature>
<feature type="compositionally biased region" description="Polar residues" evidence="1">
    <location>
        <begin position="233"/>
        <end position="242"/>
    </location>
</feature>
<dbReference type="Pfam" id="PF19432">
    <property type="entry name" value="RME-8_N"/>
    <property type="match status" value="1"/>
</dbReference>
<dbReference type="InterPro" id="IPR001623">
    <property type="entry name" value="DnaJ_domain"/>
</dbReference>
<feature type="region of interest" description="Disordered" evidence="1">
    <location>
        <begin position="1007"/>
        <end position="1035"/>
    </location>
</feature>
<dbReference type="CDD" id="cd06257">
    <property type="entry name" value="DnaJ"/>
    <property type="match status" value="1"/>
</dbReference>
<organism evidence="3 4">
    <name type="scientific">Cylindrotheca closterium</name>
    <dbReference type="NCBI Taxonomy" id="2856"/>
    <lineage>
        <taxon>Eukaryota</taxon>
        <taxon>Sar</taxon>
        <taxon>Stramenopiles</taxon>
        <taxon>Ochrophyta</taxon>
        <taxon>Bacillariophyta</taxon>
        <taxon>Bacillariophyceae</taxon>
        <taxon>Bacillariophycidae</taxon>
        <taxon>Bacillariales</taxon>
        <taxon>Bacillariaceae</taxon>
        <taxon>Cylindrotheca</taxon>
    </lineage>
</organism>
<sequence>MQRPGAGGGMPPHQPYMQQQQQHQQQSMPQTPMKQQMQQQQQQQQQQQLMNQGQMTPQMQMQMGYHQQQMGQQPQQMQMNQQHQHQQPQIQQQQQYRPQGGMPGQGYQGQQQQPQTPQRSNTAMQTSPTSQQMQRPMQGQPQMMQQQQQQPGPMQSPMPTRQQPQLQTPGPMQQPQGASPTMQGQGQMQYSPQQQPGQMQPQQNNGQLGGMMEQQGQIQQQQLAQQRQHQQDPSDPNDTLSTQGGGSAEEKSGFSKLKTLFQPDSKGPKLGFQPTASMARKHEDAFVSGKRPLFQFQVTKLRSWRTGYVRLLCLYDDHFATFDPDTHQITNTWNYDTLTNYMAIEKDQLLLQVNNSDKLKFQCHNVERSMVLTALLQCFEAAIRSATNAPKPQVPIILCQRYTRHGTVVPSALQVNSYALVEVHPQSQKTLQTYQFVDILCISFTSDDPSGLVLYLTTKKMRLFSITSRSRADVVNVMKQSYNRIGLELRMTDSCTIPSWKEKKRDFQKQAESAIATEWKVTKASKRHDAAVVGNSGGWPGGVLNRKLCITGRGMVLEKDAAGMIVSSRALSELYALVRPSEAGDTLVLEYADGQSRTYSSQQRDSLLVSLIDAAATLGKNPQVHISDVPCGGYCLASFASNAQPEKSGGLFQPISIPLHCLKRVNSVSTAAFSYVNTHTESSTQEGAPMNPIEECRNVMEVCREFNASVLPTADGLPGSEKDKHVLGSIGALWGLAADLLEMTKDRHLAELTAGPMFQTLHRLSKTPAGYKSSIELATFLDCLPLLWTIDDPFCKFWAFRTVSVLLSAIPGNKPRDREIEYVNKSVIFKTGGIQLVKGLVTSLLSTDTSDLIRMVMSDILQSVLCSGADTTSSEVFSGFIQALGENYQALLGTLYQQTPFVIENSALLLHLLSTHAPEVSVHIRESALSTAILLHHFHAAIFSPLEGKRFLSRFLCSLWLSGPVDCPEKKLLKRIVPSGFLGYLKMPPLSRAEEEQLDQLERDAVEENIPESNSKEPTPEAVANTAMPSGAAGTNTSRLRSRIALARGTARNQEVTEKKHENFRIFFHVLTQNHALPDLIWNQQTRRELRIGLESEIQYIQRETEARGMHKIAWNHQQFGIDYPSLKNELCVGNIYMRLWLQAGEAFIKTWDEPVCLFELLFRRFLCEMDRDSKVTIMCIRCLERLYSIHGKTIGAFPDVMILIRSMVSTRSIETQHRLLGLLATILGVQKNENGDENRANIPENAEQLLNSESIQQLCHFVAWGHTNGVQVANLMARVLGSDRTHSGLAMITDGGAMRPEGDGRSTVDSDTTLPDAHCPPLWYISSSSLVPPPAQSIRGPFRISELKRMMDSGDLSAFTLVTSTQVESYDGDEEDGDEPGVKESHIDTGKWNRLDQVWQLRWQLCTDGDGSGIYSAAEVSIRAIRSLTRLVDLHKSLDSQGLPYYPIPIAKRIMCGLAREHSSNAGGQVNLDSFLSIITQSILCNDATVVENASELLLKLTQHNEEATAKFYLTGVFFFAACYTGSNFRPIANLLHSTHLHQNFRSGFAAAADTSELSLKERSILGSMLPEGVLFMLYNYGADRFTDVFVGNLDTPEVIWNFDMRKHLIEMILQHLGDFPKRLWQNTTTKYEYCPMPGVAYKRLEKEIFCHNYYLRNLCDEVRFPDWPIAEPVEVFRACLEEFKVQMNRDETKKEEALEQATAVLNLKSGDGSKELRKAYRLLARKYHPDKNPAGREMFEAIQGAYELLLPYIESGQKIQGTNEERARTGTAGAESANVAEGFVGGSDQMESMQLLIRTQSLVCRRFEEQMGQYKYPAYKILMTCLQLPQSCEEARSSGDSDSILGSCLMKAKRAEFVRDAVELLFRTCLVSPLNAEELVAESGVEVLESLLDFYVQASRCADSRNAVGATDASNQVIVEILSNVVHTLSGVAYYESGRSAIASLQSSSRFCINWRRCLDGKSLGSKVLQVGDSLIRKYALEGLANMARSVDLQNVLIGAGIVWPVGRYLLGYDPTLDENAMAREIADDDIGISQAASNSHARLAVRALGMLCGVLQDKAFESPKNVELHRALNSMLTGPIASLLRYKRTGNILTILNSNVETPTRIWNVQMRNDLLKFLGDMETKHPDGKMMPPAESLQGVNSFCHRVLKDELRIGGVYIRVFNQKGLEQGVLRDINNPGLFARRLTHFIARCLNESDRFPEGWVKLQILNDDPDLDESELDDTKLEFVQIYDRRFVATVAALRILVRVDGLVDDVLCDATTNLASVVLSLLELPQDTEVFETGCDILSILSPKQQFADAIAAQGALWRLLWVLERSDATENGGANTSEHIDVLRKQRGWALLEALSSSPSVAFKVVESTAWLELLGILVGYGGFTKAWTARTGSAKTLSRLLWDPTTGPKLAPLLQRFLPLTLVVILKEEGPDTMLNLFDGESDTPELIWDGSMRTELRRVLAEQLDPCLSKRQASGVGDDQFALGPEILVKYKNLDGELFIGGVYVSRFLKEPTYNVRDPSAFLEMLLQRWSHELNLVTDNTAGPETAATAVLTVGGNGTLQSVTDASVYLCKVRVNLCDKLSQWGYMGRSLSFLDQVLMQELYGTPLLSVMRLLHVSVSRRKNVEALIISGQNDATNGIVAFTKLAISSNRLHPDSAFMIDMLKRLFLDALGDIKNSNGLQTSALVGAGNMPMGASQIYMAPSPAPGEGPVQRNRVTTGNPLDDPLAFAMAPAAPPPPPPPNMSMPQSSFQVGNQMGTQGRQYQTQNMSSQFSYPSSGGMGVHGNMTTGSRFQQTPHAMGNQAAPPAHTSNSGFLSSSSSAMSHSYNQQSSYMGGNGYQQTQASSTPRFQQPYVNPLQNLQYAAPEPATPMRQSAPSSQFNQGQNMNINSRQSNFQQQWSHQASQQQAPKPQTQPHQTQVQTNDYNSRQTSYNHQVGNTQTSSMSQSVYEQPSGTNTVPAQMPSSISGYNASYGFSNTNSPQTYQQNQPNIGTQSQMSATASHSQNLNNFAQLPPQMATNQNQGQPPQTMTNGAPQNMSQAMSPQDNSTNFQQGYMGGQVVPQHDGPDTQGGPQGSMPQPPQTEGAGIDARTEVDPKEVAEQKTQTEAGAPGAADGRLPLLQSALTCELPRFLVEGVLENAALSSIKDPAAGKVHTVELLKLLTQDPGYGLKFQMILDEIPAWKKYKKQDHSLFITNTEKPMVDYFLTDGSNGPTKLLKDS</sequence>
<dbReference type="GO" id="GO:0006898">
    <property type="term" value="P:receptor-mediated endocytosis"/>
    <property type="evidence" value="ECO:0007669"/>
    <property type="project" value="TreeGrafter"/>
</dbReference>
<feature type="compositionally biased region" description="Low complexity" evidence="1">
    <location>
        <begin position="2892"/>
        <end position="2918"/>
    </location>
</feature>
<dbReference type="InterPro" id="IPR016024">
    <property type="entry name" value="ARM-type_fold"/>
</dbReference>
<feature type="compositionally biased region" description="Low complexity" evidence="1">
    <location>
        <begin position="15"/>
        <end position="100"/>
    </location>
</feature>
<dbReference type="GO" id="GO:0010008">
    <property type="term" value="C:endosome membrane"/>
    <property type="evidence" value="ECO:0007669"/>
    <property type="project" value="TreeGrafter"/>
</dbReference>
<dbReference type="SUPFAM" id="SSF48371">
    <property type="entry name" value="ARM repeat"/>
    <property type="match status" value="2"/>
</dbReference>
<feature type="compositionally biased region" description="Basic and acidic residues" evidence="1">
    <location>
        <begin position="3086"/>
        <end position="3097"/>
    </location>
</feature>
<protein>
    <recommendedName>
        <fullName evidence="2">J domain-containing protein</fullName>
    </recommendedName>
</protein>
<feature type="compositionally biased region" description="Polar residues" evidence="1">
    <location>
        <begin position="3012"/>
        <end position="3049"/>
    </location>
</feature>
<feature type="compositionally biased region" description="Gly residues" evidence="1">
    <location>
        <begin position="1"/>
        <end position="10"/>
    </location>
</feature>
<dbReference type="InterPro" id="IPR011989">
    <property type="entry name" value="ARM-like"/>
</dbReference>
<evidence type="ECO:0000259" key="2">
    <source>
        <dbReference type="PROSITE" id="PS50076"/>
    </source>
</evidence>
<dbReference type="InterPro" id="IPR044978">
    <property type="entry name" value="GRV2/DNAJC13"/>
</dbReference>
<dbReference type="PROSITE" id="PS50076">
    <property type="entry name" value="DNAJ_2"/>
    <property type="match status" value="1"/>
</dbReference>
<feature type="compositionally biased region" description="Polar residues" evidence="1">
    <location>
        <begin position="160"/>
        <end position="181"/>
    </location>
</feature>
<gene>
    <name evidence="3" type="ORF">CYCCA115_LOCUS10474</name>
</gene>
<feature type="compositionally biased region" description="Low complexity" evidence="1">
    <location>
        <begin position="2806"/>
        <end position="2827"/>
    </location>
</feature>
<name>A0AAD2FKI1_9STRA</name>
<keyword evidence="4" id="KW-1185">Reference proteome</keyword>
<feature type="region of interest" description="Disordered" evidence="1">
    <location>
        <begin position="1"/>
        <end position="253"/>
    </location>
</feature>
<dbReference type="EMBL" id="CAKOGP040001668">
    <property type="protein sequence ID" value="CAJ1946333.1"/>
    <property type="molecule type" value="Genomic_DNA"/>
</dbReference>
<feature type="compositionally biased region" description="Polar residues" evidence="1">
    <location>
        <begin position="2740"/>
        <end position="2750"/>
    </location>
</feature>
<dbReference type="Gene3D" id="1.25.10.10">
    <property type="entry name" value="Leucine-rich Repeat Variant"/>
    <property type="match status" value="1"/>
</dbReference>
<feature type="compositionally biased region" description="Polar residues" evidence="1">
    <location>
        <begin position="2834"/>
        <end position="2846"/>
    </location>
</feature>
<dbReference type="PANTHER" id="PTHR36983:SF2">
    <property type="entry name" value="DNAJ HOMOLOG SUBFAMILY C MEMBER 13"/>
    <property type="match status" value="1"/>
</dbReference>
<feature type="domain" description="J" evidence="2">
    <location>
        <begin position="1702"/>
        <end position="1775"/>
    </location>
</feature>
<feature type="region of interest" description="Disordered" evidence="1">
    <location>
        <begin position="3012"/>
        <end position="3112"/>
    </location>
</feature>
<feature type="compositionally biased region" description="Low complexity" evidence="1">
    <location>
        <begin position="108"/>
        <end position="118"/>
    </location>
</feature>
<comment type="caution">
    <text evidence="3">The sequence shown here is derived from an EMBL/GenBank/DDBJ whole genome shotgun (WGS) entry which is preliminary data.</text>
</comment>
<feature type="compositionally biased region" description="Polar residues" evidence="1">
    <location>
        <begin position="2919"/>
        <end position="2999"/>
    </location>
</feature>
<dbReference type="InterPro" id="IPR036869">
    <property type="entry name" value="J_dom_sf"/>
</dbReference>
<dbReference type="SMART" id="SM00271">
    <property type="entry name" value="DnaJ"/>
    <property type="match status" value="1"/>
</dbReference>
<feature type="region of interest" description="Disordered" evidence="1">
    <location>
        <begin position="2792"/>
        <end position="2846"/>
    </location>
</feature>
<feature type="region of interest" description="Disordered" evidence="1">
    <location>
        <begin position="2863"/>
        <end position="2882"/>
    </location>
</feature>
<dbReference type="Gene3D" id="1.10.287.110">
    <property type="entry name" value="DnaJ domain"/>
    <property type="match status" value="1"/>
</dbReference>
<feature type="region of interest" description="Disordered" evidence="1">
    <location>
        <begin position="2722"/>
        <end position="2750"/>
    </location>
</feature>
<feature type="region of interest" description="Disordered" evidence="1">
    <location>
        <begin position="2888"/>
        <end position="2999"/>
    </location>
</feature>